<keyword evidence="3" id="KW-1185">Reference proteome</keyword>
<sequence>MRLAFRVTASIGLILALSIATSVVVSRHAFVHILLDLTESRIFALADDIGDVFAATVRLGLPLDQIGNGSEILKSALPLDPQIVALAVVSAEGGLLHRAGADFDWLGTGGVRGEADPKKGNRRKVVDAGDVLVVWTAIPDPLGRTTGHIGIAASSTYRNMLVRNSFNEVLSLSGIVLTLATLLTALGAVVACRGISLVLRRIGEMADRPGAADGDPLGEIGAAAMGKLDWINAELAAMEADTVAGTAALQPRCVR</sequence>
<keyword evidence="1" id="KW-0472">Membrane</keyword>
<dbReference type="EMBL" id="BJYZ01000009">
    <property type="protein sequence ID" value="GEO38307.1"/>
    <property type="molecule type" value="Genomic_DNA"/>
</dbReference>
<keyword evidence="1" id="KW-0812">Transmembrane</keyword>
<proteinExistence type="predicted"/>
<protein>
    <recommendedName>
        <fullName evidence="4">HAMP domain-containing protein</fullName>
    </recommendedName>
</protein>
<reference evidence="2 3" key="1">
    <citation type="submission" date="2019-07" db="EMBL/GenBank/DDBJ databases">
        <title>Whole genome shotgun sequence of Skermanella aerolata NBRC 106429.</title>
        <authorList>
            <person name="Hosoyama A."/>
            <person name="Uohara A."/>
            <person name="Ohji S."/>
            <person name="Ichikawa N."/>
        </authorList>
    </citation>
    <scope>NUCLEOTIDE SEQUENCE [LARGE SCALE GENOMIC DNA]</scope>
    <source>
        <strain evidence="2 3">NBRC 106429</strain>
    </source>
</reference>
<accession>A0A512DPA7</accession>
<gene>
    <name evidence="2" type="ORF">SAE02_24550</name>
</gene>
<keyword evidence="1" id="KW-1133">Transmembrane helix</keyword>
<evidence type="ECO:0000256" key="1">
    <source>
        <dbReference type="SAM" id="Phobius"/>
    </source>
</evidence>
<evidence type="ECO:0008006" key="4">
    <source>
        <dbReference type="Google" id="ProtNLM"/>
    </source>
</evidence>
<dbReference type="OrthoDB" id="7334386at2"/>
<name>A0A512DPA7_9PROT</name>
<dbReference type="Proteomes" id="UP000321523">
    <property type="component" value="Unassembled WGS sequence"/>
</dbReference>
<organism evidence="2 3">
    <name type="scientific">Skermanella aerolata</name>
    <dbReference type="NCBI Taxonomy" id="393310"/>
    <lineage>
        <taxon>Bacteria</taxon>
        <taxon>Pseudomonadati</taxon>
        <taxon>Pseudomonadota</taxon>
        <taxon>Alphaproteobacteria</taxon>
        <taxon>Rhodospirillales</taxon>
        <taxon>Azospirillaceae</taxon>
        <taxon>Skermanella</taxon>
    </lineage>
</organism>
<feature type="transmembrane region" description="Helical" evidence="1">
    <location>
        <begin position="169"/>
        <end position="192"/>
    </location>
</feature>
<evidence type="ECO:0000313" key="3">
    <source>
        <dbReference type="Proteomes" id="UP000321523"/>
    </source>
</evidence>
<comment type="caution">
    <text evidence="2">The sequence shown here is derived from an EMBL/GenBank/DDBJ whole genome shotgun (WGS) entry which is preliminary data.</text>
</comment>
<evidence type="ECO:0000313" key="2">
    <source>
        <dbReference type="EMBL" id="GEO38307.1"/>
    </source>
</evidence>
<dbReference type="RefSeq" id="WP_147040365.1">
    <property type="nucleotide sequence ID" value="NZ_BJYZ01000009.1"/>
</dbReference>
<dbReference type="AlphaFoldDB" id="A0A512DPA7"/>